<keyword evidence="3" id="KW-1185">Reference proteome</keyword>
<organism evidence="2 3">
    <name type="scientific">Allacma fusca</name>
    <dbReference type="NCBI Taxonomy" id="39272"/>
    <lineage>
        <taxon>Eukaryota</taxon>
        <taxon>Metazoa</taxon>
        <taxon>Ecdysozoa</taxon>
        <taxon>Arthropoda</taxon>
        <taxon>Hexapoda</taxon>
        <taxon>Collembola</taxon>
        <taxon>Symphypleona</taxon>
        <taxon>Sminthuridae</taxon>
        <taxon>Allacma</taxon>
    </lineage>
</organism>
<dbReference type="AlphaFoldDB" id="A0A8J2KI70"/>
<evidence type="ECO:0000313" key="2">
    <source>
        <dbReference type="EMBL" id="CAG7818506.1"/>
    </source>
</evidence>
<dbReference type="EMBL" id="CAJVCH010422491">
    <property type="protein sequence ID" value="CAG7818506.1"/>
    <property type="molecule type" value="Genomic_DNA"/>
</dbReference>
<dbReference type="Proteomes" id="UP000708208">
    <property type="component" value="Unassembled WGS sequence"/>
</dbReference>
<gene>
    <name evidence="2" type="ORF">AFUS01_LOCUS29007</name>
</gene>
<protein>
    <submittedName>
        <fullName evidence="2">Uncharacterized protein</fullName>
    </submittedName>
</protein>
<sequence length="186" mass="21249">MLFKSPHPPTLTLMHTPPSPPRSPTSTFPGFVCDMKRSHPDEHLITPRKFFKNPTLEDIEMTSLPADSFDTGAPPSILSWFLNGISPTPNSNPPFINHLGVKNGIWYGKRYLPHPKLVLTKLPTNFSTTISTCTSPLKSPKINNPLQMLQYNPKQDVENWIRKCIYYNEYWKNKQQQKSISNTTLN</sequence>
<feature type="region of interest" description="Disordered" evidence="1">
    <location>
        <begin position="1"/>
        <end position="25"/>
    </location>
</feature>
<proteinExistence type="predicted"/>
<accession>A0A8J2KI70</accession>
<evidence type="ECO:0000313" key="3">
    <source>
        <dbReference type="Proteomes" id="UP000708208"/>
    </source>
</evidence>
<reference evidence="2" key="1">
    <citation type="submission" date="2021-06" db="EMBL/GenBank/DDBJ databases">
        <authorList>
            <person name="Hodson N. C."/>
            <person name="Mongue J. A."/>
            <person name="Jaron S. K."/>
        </authorList>
    </citation>
    <scope>NUCLEOTIDE SEQUENCE</scope>
</reference>
<evidence type="ECO:0000256" key="1">
    <source>
        <dbReference type="SAM" id="MobiDB-lite"/>
    </source>
</evidence>
<name>A0A8J2KI70_9HEXA</name>
<comment type="caution">
    <text evidence="2">The sequence shown here is derived from an EMBL/GenBank/DDBJ whole genome shotgun (WGS) entry which is preliminary data.</text>
</comment>